<dbReference type="RefSeq" id="WP_073150382.1">
    <property type="nucleotide sequence ID" value="NZ_FQYY01000005.1"/>
</dbReference>
<dbReference type="EMBL" id="FQYY01000005">
    <property type="protein sequence ID" value="SHI85598.1"/>
    <property type="molecule type" value="Genomic_DNA"/>
</dbReference>
<proteinExistence type="predicted"/>
<sequence length="149" mass="17059">MDTSSILIGIFFLLLFMVPLVMVSLKQFNYQKKYQQKLKKFGQDNNLNFNLLEVNYWSFLGLDENEKKLVIGNINEPENLEVIDISQMSHAQLVSPATNVADIKEIKIKLSGAFGVKQIDFYKEDEDISADAAIYLNTAKKWLGYIEKA</sequence>
<evidence type="ECO:0000313" key="3">
    <source>
        <dbReference type="Proteomes" id="UP000184225"/>
    </source>
</evidence>
<dbReference type="Proteomes" id="UP000184225">
    <property type="component" value="Unassembled WGS sequence"/>
</dbReference>
<keyword evidence="1" id="KW-0812">Transmembrane</keyword>
<dbReference type="OrthoDB" id="1447714at2"/>
<feature type="transmembrane region" description="Helical" evidence="1">
    <location>
        <begin position="6"/>
        <end position="25"/>
    </location>
</feature>
<protein>
    <submittedName>
        <fullName evidence="2">Uncharacterized protein</fullName>
    </submittedName>
</protein>
<keyword evidence="1" id="KW-1133">Transmembrane helix</keyword>
<gene>
    <name evidence="2" type="ORF">SAMN04488096_105115</name>
</gene>
<reference evidence="2 3" key="1">
    <citation type="submission" date="2016-11" db="EMBL/GenBank/DDBJ databases">
        <authorList>
            <person name="Jaros S."/>
            <person name="Januszkiewicz K."/>
            <person name="Wedrychowicz H."/>
        </authorList>
    </citation>
    <scope>NUCLEOTIDE SEQUENCE [LARGE SCALE GENOMIC DNA]</scope>
    <source>
        <strain evidence="2 3">DSM 21425</strain>
    </source>
</reference>
<keyword evidence="1" id="KW-0472">Membrane</keyword>
<organism evidence="2 3">
    <name type="scientific">Mesonia phycicola</name>
    <dbReference type="NCBI Taxonomy" id="579105"/>
    <lineage>
        <taxon>Bacteria</taxon>
        <taxon>Pseudomonadati</taxon>
        <taxon>Bacteroidota</taxon>
        <taxon>Flavobacteriia</taxon>
        <taxon>Flavobacteriales</taxon>
        <taxon>Flavobacteriaceae</taxon>
        <taxon>Mesonia</taxon>
    </lineage>
</organism>
<name>A0A1M6EJZ2_9FLAO</name>
<dbReference type="STRING" id="579105.SAMN04488096_105115"/>
<evidence type="ECO:0000256" key="1">
    <source>
        <dbReference type="SAM" id="Phobius"/>
    </source>
</evidence>
<keyword evidence="3" id="KW-1185">Reference proteome</keyword>
<accession>A0A1M6EJZ2</accession>
<evidence type="ECO:0000313" key="2">
    <source>
        <dbReference type="EMBL" id="SHI85598.1"/>
    </source>
</evidence>
<dbReference type="AlphaFoldDB" id="A0A1M6EJZ2"/>